<evidence type="ECO:0000313" key="1">
    <source>
        <dbReference type="EMBL" id="KAJ9095232.1"/>
    </source>
</evidence>
<proteinExistence type="predicted"/>
<accession>A0ACC2V8E0</accession>
<dbReference type="Proteomes" id="UP001227268">
    <property type="component" value="Unassembled WGS sequence"/>
</dbReference>
<gene>
    <name evidence="1" type="ORF">QFC21_005598</name>
</gene>
<organism evidence="1 2">
    <name type="scientific">Naganishia friedmannii</name>
    <dbReference type="NCBI Taxonomy" id="89922"/>
    <lineage>
        <taxon>Eukaryota</taxon>
        <taxon>Fungi</taxon>
        <taxon>Dikarya</taxon>
        <taxon>Basidiomycota</taxon>
        <taxon>Agaricomycotina</taxon>
        <taxon>Tremellomycetes</taxon>
        <taxon>Filobasidiales</taxon>
        <taxon>Filobasidiaceae</taxon>
        <taxon>Naganishia</taxon>
    </lineage>
</organism>
<reference evidence="1" key="1">
    <citation type="submission" date="2023-04" db="EMBL/GenBank/DDBJ databases">
        <title>Draft Genome sequencing of Naganishia species isolated from polar environments using Oxford Nanopore Technology.</title>
        <authorList>
            <person name="Leo P."/>
            <person name="Venkateswaran K."/>
        </authorList>
    </citation>
    <scope>NUCLEOTIDE SEQUENCE</scope>
    <source>
        <strain evidence="1">MNA-CCFEE 5423</strain>
    </source>
</reference>
<sequence>MDKYDKRVRTLREQVEASTKRVNELEKRKERTDNEMLALRAKVEALELCNRQLKNDVENVVRERLEMGLALNGSPILPSELLVLIAETLASGGAVMEHLDNSAMSIATGTSVNQQIFAGRPPSLNYKLVLANSSAVGKSKLQNQHASAEGRTEKLDEQRCRSLDRFQPDRKLDMISQIKASRPFRRVTDDPEDTTGTLISDFDPCIE</sequence>
<evidence type="ECO:0000313" key="2">
    <source>
        <dbReference type="Proteomes" id="UP001227268"/>
    </source>
</evidence>
<protein>
    <submittedName>
        <fullName evidence="1">Uncharacterized protein</fullName>
    </submittedName>
</protein>
<comment type="caution">
    <text evidence="1">The sequence shown here is derived from an EMBL/GenBank/DDBJ whole genome shotgun (WGS) entry which is preliminary data.</text>
</comment>
<name>A0ACC2V8E0_9TREE</name>
<keyword evidence="2" id="KW-1185">Reference proteome</keyword>
<dbReference type="EMBL" id="JASBWT010000022">
    <property type="protein sequence ID" value="KAJ9095232.1"/>
    <property type="molecule type" value="Genomic_DNA"/>
</dbReference>